<keyword evidence="3" id="KW-1185">Reference proteome</keyword>
<feature type="transmembrane region" description="Helical" evidence="1">
    <location>
        <begin position="128"/>
        <end position="148"/>
    </location>
</feature>
<keyword evidence="1" id="KW-1133">Transmembrane helix</keyword>
<dbReference type="RefSeq" id="WP_344812183.1">
    <property type="nucleotide sequence ID" value="NZ_BAAAYX010000004.1"/>
</dbReference>
<feature type="transmembrane region" description="Helical" evidence="1">
    <location>
        <begin position="100"/>
        <end position="122"/>
    </location>
</feature>
<dbReference type="EMBL" id="BAAAYX010000004">
    <property type="protein sequence ID" value="GAA3702858.1"/>
    <property type="molecule type" value="Genomic_DNA"/>
</dbReference>
<gene>
    <name evidence="2" type="ORF">GCM10022204_20000</name>
</gene>
<keyword evidence="1" id="KW-0812">Transmembrane</keyword>
<sequence>MSPRARVAVVVVIGVLMAVSLVAPHIGIAGQGIGRSLIPAGLLFSQVQAAAVGPYDPVLLGLGINVGYLGIGLHQLSLVAGSASFWVLATEDINRWIYRIAVASGWVLAASAPIALTGWSLIASSGAPALLGWAWLPALLAGIALIVVGRRSRERIDRSWYVTKPELQ</sequence>
<evidence type="ECO:0000313" key="2">
    <source>
        <dbReference type="EMBL" id="GAA3702858.1"/>
    </source>
</evidence>
<evidence type="ECO:0000313" key="3">
    <source>
        <dbReference type="Proteomes" id="UP001500051"/>
    </source>
</evidence>
<proteinExistence type="predicted"/>
<evidence type="ECO:0008006" key="4">
    <source>
        <dbReference type="Google" id="ProtNLM"/>
    </source>
</evidence>
<name>A0ABP7DD42_9ACTN</name>
<feature type="transmembrane region" description="Helical" evidence="1">
    <location>
        <begin position="66"/>
        <end position="88"/>
    </location>
</feature>
<keyword evidence="1" id="KW-0472">Membrane</keyword>
<accession>A0ABP7DD42</accession>
<dbReference type="Proteomes" id="UP001500051">
    <property type="component" value="Unassembled WGS sequence"/>
</dbReference>
<feature type="transmembrane region" description="Helical" evidence="1">
    <location>
        <begin position="7"/>
        <end position="28"/>
    </location>
</feature>
<comment type="caution">
    <text evidence="2">The sequence shown here is derived from an EMBL/GenBank/DDBJ whole genome shotgun (WGS) entry which is preliminary data.</text>
</comment>
<evidence type="ECO:0000256" key="1">
    <source>
        <dbReference type="SAM" id="Phobius"/>
    </source>
</evidence>
<organism evidence="2 3">
    <name type="scientific">Microlunatus aurantiacus</name>
    <dbReference type="NCBI Taxonomy" id="446786"/>
    <lineage>
        <taxon>Bacteria</taxon>
        <taxon>Bacillati</taxon>
        <taxon>Actinomycetota</taxon>
        <taxon>Actinomycetes</taxon>
        <taxon>Propionibacteriales</taxon>
        <taxon>Propionibacteriaceae</taxon>
        <taxon>Microlunatus</taxon>
    </lineage>
</organism>
<protein>
    <recommendedName>
        <fullName evidence="4">QueT transporter family protein</fullName>
    </recommendedName>
</protein>
<reference evidence="3" key="1">
    <citation type="journal article" date="2019" name="Int. J. Syst. Evol. Microbiol.">
        <title>The Global Catalogue of Microorganisms (GCM) 10K type strain sequencing project: providing services to taxonomists for standard genome sequencing and annotation.</title>
        <authorList>
            <consortium name="The Broad Institute Genomics Platform"/>
            <consortium name="The Broad Institute Genome Sequencing Center for Infectious Disease"/>
            <person name="Wu L."/>
            <person name="Ma J."/>
        </authorList>
    </citation>
    <scope>NUCLEOTIDE SEQUENCE [LARGE SCALE GENOMIC DNA]</scope>
    <source>
        <strain evidence="3">JCM 16548</strain>
    </source>
</reference>